<dbReference type="Pfam" id="PF00534">
    <property type="entry name" value="Glycos_transf_1"/>
    <property type="match status" value="1"/>
</dbReference>
<dbReference type="AlphaFoldDB" id="A0A829YFV1"/>
<dbReference type="GO" id="GO:0016757">
    <property type="term" value="F:glycosyltransferase activity"/>
    <property type="evidence" value="ECO:0007669"/>
    <property type="project" value="InterPro"/>
</dbReference>
<name>A0A829YFV1_9GAMM</name>
<evidence type="ECO:0000259" key="1">
    <source>
        <dbReference type="Pfam" id="PF00534"/>
    </source>
</evidence>
<dbReference type="Proteomes" id="UP000445000">
    <property type="component" value="Unassembled WGS sequence"/>
</dbReference>
<evidence type="ECO:0000313" key="3">
    <source>
        <dbReference type="EMBL" id="GFE82159.1"/>
    </source>
</evidence>
<dbReference type="Gene3D" id="3.40.50.2000">
    <property type="entry name" value="Glycogen Phosphorylase B"/>
    <property type="match status" value="2"/>
</dbReference>
<protein>
    <submittedName>
        <fullName evidence="3">Glycosyl transferase family 1</fullName>
    </submittedName>
</protein>
<keyword evidence="3" id="KW-0808">Transferase</keyword>
<accession>A0A829YFV1</accession>
<feature type="domain" description="Glycosyl transferase family 1" evidence="1">
    <location>
        <begin position="188"/>
        <end position="356"/>
    </location>
</feature>
<gene>
    <name evidence="3" type="ORF">GCM10011487_41590</name>
</gene>
<proteinExistence type="predicted"/>
<dbReference type="InterPro" id="IPR028098">
    <property type="entry name" value="Glyco_trans_4-like_N"/>
</dbReference>
<dbReference type="EMBL" id="BLJN01000004">
    <property type="protein sequence ID" value="GFE82159.1"/>
    <property type="molecule type" value="Genomic_DNA"/>
</dbReference>
<evidence type="ECO:0000313" key="4">
    <source>
        <dbReference type="Proteomes" id="UP000445000"/>
    </source>
</evidence>
<organism evidence="3 4">
    <name type="scientific">Steroidobacter agaridevorans</name>
    <dbReference type="NCBI Taxonomy" id="2695856"/>
    <lineage>
        <taxon>Bacteria</taxon>
        <taxon>Pseudomonadati</taxon>
        <taxon>Pseudomonadota</taxon>
        <taxon>Gammaproteobacteria</taxon>
        <taxon>Steroidobacterales</taxon>
        <taxon>Steroidobacteraceae</taxon>
        <taxon>Steroidobacter</taxon>
    </lineage>
</organism>
<keyword evidence="4" id="KW-1185">Reference proteome</keyword>
<dbReference type="InterPro" id="IPR001296">
    <property type="entry name" value="Glyco_trans_1"/>
</dbReference>
<comment type="caution">
    <text evidence="3">The sequence shown here is derived from an EMBL/GenBank/DDBJ whole genome shotgun (WGS) entry which is preliminary data.</text>
</comment>
<evidence type="ECO:0000259" key="2">
    <source>
        <dbReference type="Pfam" id="PF13439"/>
    </source>
</evidence>
<reference evidence="4" key="1">
    <citation type="submission" date="2020-01" db="EMBL/GenBank/DDBJ databases">
        <title>'Steroidobacter agaridevorans' sp. nov., agar-degrading bacteria isolated from rhizosphere soils.</title>
        <authorList>
            <person name="Ikenaga M."/>
            <person name="Kataoka M."/>
            <person name="Murouchi A."/>
            <person name="Katsuragi S."/>
            <person name="Sakai M."/>
        </authorList>
    </citation>
    <scope>NUCLEOTIDE SEQUENCE [LARGE SCALE GENOMIC DNA]</scope>
    <source>
        <strain evidence="4">YU21-B</strain>
    </source>
</reference>
<dbReference type="Pfam" id="PF13439">
    <property type="entry name" value="Glyco_transf_4"/>
    <property type="match status" value="1"/>
</dbReference>
<dbReference type="GO" id="GO:1901135">
    <property type="term" value="P:carbohydrate derivative metabolic process"/>
    <property type="evidence" value="ECO:0007669"/>
    <property type="project" value="UniProtKB-ARBA"/>
</dbReference>
<dbReference type="PANTHER" id="PTHR12526">
    <property type="entry name" value="GLYCOSYLTRANSFERASE"/>
    <property type="match status" value="1"/>
</dbReference>
<sequence length="378" mass="42219">MPVSSTSPAAPRLRLLQITHDLDLGGLQQVIYNLCRTLDRDRFEIFVLCLRSKGLFASDVEALGIPVYLLEKKQRGADYFAFRKVAKLLRELRIDVVHTHNTQPFFDGTIGAMLAGVRTVVHTDHARAFPDKLRYMVAEWAMSLYAYRVVGCSEHTSQQLMRYEKIPKRKIVTIPNGIDGSRFDLTIDRQAKRRELGIHEQGSVIGLAVRLSDQKGITFLLQAMPRILAKHPDTTLLIAGDGDLRKDLEQEAQQLGIAARVKFCGPRKDIPELLKLLDLYVLPSKWEGLPMVILEAMAAGCPIVATDVGGNSSAVVDGVTGALVPPQNPGALADAIIRLLDSPDLLQTYATNGKNRFRERFSAETMAREYERLYLRRS</sequence>
<feature type="domain" description="Glycosyltransferase subfamily 4-like N-terminal" evidence="2">
    <location>
        <begin position="25"/>
        <end position="179"/>
    </location>
</feature>
<dbReference type="PANTHER" id="PTHR12526:SF630">
    <property type="entry name" value="GLYCOSYLTRANSFERASE"/>
    <property type="match status" value="1"/>
</dbReference>
<dbReference type="SUPFAM" id="SSF53756">
    <property type="entry name" value="UDP-Glycosyltransferase/glycogen phosphorylase"/>
    <property type="match status" value="1"/>
</dbReference>